<gene>
    <name evidence="1" type="ORF">H9626_14405</name>
</gene>
<proteinExistence type="predicted"/>
<organism evidence="1 2">
    <name type="scientific">Phocaeicola faecium</name>
    <dbReference type="NCBI Taxonomy" id="2762213"/>
    <lineage>
        <taxon>Bacteria</taxon>
        <taxon>Pseudomonadati</taxon>
        <taxon>Bacteroidota</taxon>
        <taxon>Bacteroidia</taxon>
        <taxon>Bacteroidales</taxon>
        <taxon>Bacteroidaceae</taxon>
        <taxon>Phocaeicola</taxon>
    </lineage>
</organism>
<keyword evidence="2" id="KW-1185">Reference proteome</keyword>
<name>A0ABR8VF05_9BACT</name>
<comment type="caution">
    <text evidence="1">The sequence shown here is derived from an EMBL/GenBank/DDBJ whole genome shotgun (WGS) entry which is preliminary data.</text>
</comment>
<dbReference type="RefSeq" id="WP_191710920.1">
    <property type="nucleotide sequence ID" value="NZ_JACSPQ010000055.1"/>
</dbReference>
<dbReference type="EMBL" id="JACSPQ010000055">
    <property type="protein sequence ID" value="MBD8003374.1"/>
    <property type="molecule type" value="Genomic_DNA"/>
</dbReference>
<evidence type="ECO:0000313" key="1">
    <source>
        <dbReference type="EMBL" id="MBD8003374.1"/>
    </source>
</evidence>
<evidence type="ECO:0000313" key="2">
    <source>
        <dbReference type="Proteomes" id="UP000616346"/>
    </source>
</evidence>
<accession>A0ABR8VF05</accession>
<dbReference type="Proteomes" id="UP000616346">
    <property type="component" value="Unassembled WGS sequence"/>
</dbReference>
<reference evidence="1 2" key="1">
    <citation type="submission" date="2020-08" db="EMBL/GenBank/DDBJ databases">
        <title>A Genomic Blueprint of the Chicken Gut Microbiome.</title>
        <authorList>
            <person name="Gilroy R."/>
            <person name="Ravi A."/>
            <person name="Getino M."/>
            <person name="Pursley I."/>
            <person name="Horton D.L."/>
            <person name="Alikhan N.-F."/>
            <person name="Baker D."/>
            <person name="Gharbi K."/>
            <person name="Hall N."/>
            <person name="Watson M."/>
            <person name="Adriaenssens E.M."/>
            <person name="Foster-Nyarko E."/>
            <person name="Jarju S."/>
            <person name="Secka A."/>
            <person name="Antonio M."/>
            <person name="Oren A."/>
            <person name="Chaudhuri R."/>
            <person name="La Ragione R.M."/>
            <person name="Hildebrand F."/>
            <person name="Pallen M.J."/>
        </authorList>
    </citation>
    <scope>NUCLEOTIDE SEQUENCE [LARGE SCALE GENOMIC DNA]</scope>
    <source>
        <strain evidence="1 2">Sa1YUN3</strain>
    </source>
</reference>
<protein>
    <submittedName>
        <fullName evidence="1">Uncharacterized protein</fullName>
    </submittedName>
</protein>
<sequence length="388" mass="44665">MYDLDKHIQEQRNLTYETLCRMFFEKLNELHVSDECLKAIPELFVPSCGKYYADSLVKIAIMGKETYGWGDSLYENLKDFEKGKSIISNSETRFRTEGPSKWRNTFWQYFAEVLALMYDVDVNSVLEKDSPIINSIAWNNCHAIETYDSGGVDQSKITPDEMNSIQEIAFDAGITNIDNFIDVFKPQVILYLYRNEKSYDSYRPVDGLKPINKWGKDGFLHEYIHKGVVILHCWHSSYMTRGIIDKKDFAQAVCDALASHKLFKRFRHFPHYDETTDYSRFCDLANQIAMNKHPQSSEEYNELAQEIITGIALELRKYGATMTARLLTSSILNQVPCFREGNWQYSPNGRGPCRVVTGVWNALSHQGKDDEASHVAHAFTGINGDLCW</sequence>